<dbReference type="SUPFAM" id="SSF53098">
    <property type="entry name" value="Ribonuclease H-like"/>
    <property type="match status" value="1"/>
</dbReference>
<feature type="compositionally biased region" description="Basic and acidic residues" evidence="4">
    <location>
        <begin position="61"/>
        <end position="70"/>
    </location>
</feature>
<evidence type="ECO:0000259" key="5">
    <source>
        <dbReference type="PROSITE" id="PS50158"/>
    </source>
</evidence>
<keyword evidence="1" id="KW-0378">Hydrolase</keyword>
<feature type="compositionally biased region" description="Basic and acidic residues" evidence="4">
    <location>
        <begin position="1493"/>
        <end position="1506"/>
    </location>
</feature>
<keyword evidence="1" id="KW-0064">Aspartyl protease</keyword>
<keyword evidence="1" id="KW-0645">Protease</keyword>
<sequence>MDTQETVLVSKVPMLKPNEFDMWKIRIRQYMLLTDYGMWEVVENGPGIDEGAAEGAARPPPRTDADRKRRQTEMKALSTLLLAIPNEYQHQFSTYTDAKSLWTALEKRFSGTKSTKRNQKAILKQQYENFTSLKNESMTQTFDRFNKLIGELATVDVKMDKDDVNRKFLRSLGEEWTIYTVSFRQGDDLEDKELEDLYNDLRIFEAEVEKKKRPIGYTHNTALLSSENPSSFNTTAFNNTTAAYNTTANETVSNVNSCSSQEINEDTVLEAFLASHVKSSLINDDLDQINADDLEEMDIKWQMAMLNLRMKRFIRRTGRNNFDLKRGDKAGFDKSKVRCYKCNEPGHFARECKGVTTNNQNNGSGSAQAPRFNNRGSNSNPSSSQALVSQEGQGFDWNDHAEEAVQNQALMAEIKETNIPTEVSSKLCSDSCLETVKKYRDHNQTMSDSIKKMERERREYVKIIDNLEDQIKAYKANELQFEYDHNYWKWEKKELERKLSKEKEEVESARKELSKAKEDLDKFSKSSKALESIIRAQVTDDLKRGIGYNSTPPPYNQNYIPPTTDLLHSTNRGELKEGLDRIDPVDSEEEFDKKSTSETIPDEHQILTNEKGGMPFVPSKKIETTRKDKGKSVMSSENKGKKTETTRKESRKDHYTQRTVVEPGTSSQSQNKNHPRGNKKNWNNHWAQCHGFDLSKINRPKPCFICCKTNHLARDCYFNPFNQRNKYQARRFVPTHKKVVPKQNRSSQPKRKVQKKKVEKKSVKLVTKWVPKASLSNITASTSSGNNSVASDSSGNSFNSVEVNIAASNISSNNSNTATSQINTAVSNNSSGNSNNSNQGRRSSLWHVDSGCSRHMTCIMSLLEDFKKFEGGHVAFGDNPNGGKISGKGKVSKGKMTFDDVYFVEQLKYNLLSVSQVCDKKFGVFFTDTECLILAPGYKIDESKVMLRTPRKDNVYCLDIEDASSLTSLNCLLSKVSVSESSLWHRRMCHMNFKNMNLLVKNNLVRGLPAKEFSSDDHCVACLKGNQHKNSHKSKEVNTISSPLQLLHMDLFGPTNVMSIGKKSYCLLMITLGLLIKPFVTRVENKTNLRVKVIRSDNGTEFKNADLNSFCEEKGIERQFSAPRTPQQNGVAERRNRTLIEAARTMLADSKLPITFWAEAVNTACYVQNRVLIVKSKGKTPYELFEKKKPYIGFLQPFGCPCTILDTKTHCNTPFSWCLLCKSWVGGQSVNNLRAIEIDMLCLRLEGWVRELLSVIYIKGVALRLHCQLDSGKKTFMAFLSSELKLKKRIPLRRENSEASDLKEVVAAEIGEIRRRDEKQWSGAIKGISDFGDEILNLRAIEIDMLCLRLEGWVRELLSVIYIKGVALRLHCQLSLNLYLLEMRCYTHLGKFESKSDDGFFVGYSSQSKALRVFNSSTRIIEESDNVKCNENTPNIPGSGPNWLFDIDSLTNSLNMSYTVQVQSKHMKQVPHLSCFPCLLLIQMIPVDESDVDDHTESGSAEKSDDQPTEESSPSQNLEGIPALEEGPQWDQEPEVNDSNLGVDLTEEPQHLTRTQKNHPPTLVIGDIQSPMITRKQSKNLPNPHLSMISVFLSQTEPKKATDAMKDPSWIEAMQEELLQFVLQHVWDLVDLPKGHRVIGTKWIFRNKTDERGIVIKNKARLVAQGYTQEEGIDYDDVFAPVARIEAIRLFLAFASYKGFKVYQMDVKSAFLYGTIDEEVYVSQPPGFEDPKYPDKVYKLRKALYGLHQAPRAWYDTLSSYLLENKFERGVIDKTLFIKKTKTDMLLVQIYVDDIIFGSTKDDMCKEFEELMHKKFKMSSMGELTFFLGLQVKQKTDGIFINQSKYVATMLQKFGMNDAKPASTPMETHKHLTADVEGEEVDVHHYRSMIGSLMYLTASRPDIMFAVCVCARYQVRPKESHLHAVKRIFKYLKGQPRLGLWYPNDSSFDLVAYTDSDYGGANLDRKSTSGGCQFLGGRLVSWQCKKQTTVSQSTTEAEYIAASQCCSQVLWIQNQMQDYGLSFLQTPIYIDNNSAISIVNNPVKHSKTKHIDIKYHFIRDCNEKKLIQVLKVHTDDQYADLFTKAFDVGRFTFLVTGVGMMNSE</sequence>
<evidence type="ECO:0000313" key="7">
    <source>
        <dbReference type="EMBL" id="KAJ9558676.1"/>
    </source>
</evidence>
<dbReference type="Pfam" id="PF25597">
    <property type="entry name" value="SH3_retrovirus"/>
    <property type="match status" value="1"/>
</dbReference>
<reference evidence="7" key="1">
    <citation type="submission" date="2023-03" db="EMBL/GenBank/DDBJ databases">
        <title>Chromosome-scale reference genome and RAD-based genetic map of yellow starthistle (Centaurea solstitialis) reveal putative structural variation and QTLs associated with invader traits.</title>
        <authorList>
            <person name="Reatini B."/>
            <person name="Cang F.A."/>
            <person name="Jiang Q."/>
            <person name="Mckibben M.T.W."/>
            <person name="Barker M.S."/>
            <person name="Rieseberg L.H."/>
            <person name="Dlugosch K.M."/>
        </authorList>
    </citation>
    <scope>NUCLEOTIDE SEQUENCE</scope>
    <source>
        <strain evidence="7">CAN-66</strain>
        <tissue evidence="7">Leaf</tissue>
    </source>
</reference>
<dbReference type="PROSITE" id="PS50994">
    <property type="entry name" value="INTEGRASE"/>
    <property type="match status" value="1"/>
</dbReference>
<dbReference type="EMBL" id="JARYMX010000003">
    <property type="protein sequence ID" value="KAJ9558676.1"/>
    <property type="molecule type" value="Genomic_DNA"/>
</dbReference>
<feature type="region of interest" description="Disordered" evidence="4">
    <location>
        <begin position="738"/>
        <end position="760"/>
    </location>
</feature>
<dbReference type="Pfam" id="PF14223">
    <property type="entry name" value="Retrotran_gag_2"/>
    <property type="match status" value="1"/>
</dbReference>
<evidence type="ECO:0000313" key="8">
    <source>
        <dbReference type="Proteomes" id="UP001172457"/>
    </source>
</evidence>
<name>A0AA38TQW7_9ASTR</name>
<dbReference type="InterPro" id="IPR057670">
    <property type="entry name" value="SH3_retrovirus"/>
</dbReference>
<evidence type="ECO:0000259" key="6">
    <source>
        <dbReference type="PROSITE" id="PS50994"/>
    </source>
</evidence>
<dbReference type="GO" id="GO:0015074">
    <property type="term" value="P:DNA integration"/>
    <property type="evidence" value="ECO:0007669"/>
    <property type="project" value="InterPro"/>
</dbReference>
<accession>A0AA38TQW7</accession>
<dbReference type="GO" id="GO:0004190">
    <property type="term" value="F:aspartic-type endopeptidase activity"/>
    <property type="evidence" value="ECO:0007669"/>
    <property type="project" value="UniProtKB-KW"/>
</dbReference>
<dbReference type="SUPFAM" id="SSF56672">
    <property type="entry name" value="DNA/RNA polymerases"/>
    <property type="match status" value="1"/>
</dbReference>
<comment type="caution">
    <text evidence="7">The sequence shown here is derived from an EMBL/GenBank/DDBJ whole genome shotgun (WGS) entry which is preliminary data.</text>
</comment>
<feature type="compositionally biased region" description="Low complexity" evidence="4">
    <location>
        <begin position="373"/>
        <end position="384"/>
    </location>
</feature>
<organism evidence="7 8">
    <name type="scientific">Centaurea solstitialis</name>
    <name type="common">yellow star-thistle</name>
    <dbReference type="NCBI Taxonomy" id="347529"/>
    <lineage>
        <taxon>Eukaryota</taxon>
        <taxon>Viridiplantae</taxon>
        <taxon>Streptophyta</taxon>
        <taxon>Embryophyta</taxon>
        <taxon>Tracheophyta</taxon>
        <taxon>Spermatophyta</taxon>
        <taxon>Magnoliopsida</taxon>
        <taxon>eudicotyledons</taxon>
        <taxon>Gunneridae</taxon>
        <taxon>Pentapetalae</taxon>
        <taxon>asterids</taxon>
        <taxon>campanulids</taxon>
        <taxon>Asterales</taxon>
        <taxon>Asteraceae</taxon>
        <taxon>Carduoideae</taxon>
        <taxon>Cardueae</taxon>
        <taxon>Centaureinae</taxon>
        <taxon>Centaurea</taxon>
    </lineage>
</organism>
<dbReference type="InterPro" id="IPR013103">
    <property type="entry name" value="RVT_2"/>
</dbReference>
<keyword evidence="2" id="KW-0862">Zinc</keyword>
<dbReference type="InterPro" id="IPR054722">
    <property type="entry name" value="PolX-like_BBD"/>
</dbReference>
<feature type="coiled-coil region" evidence="3">
    <location>
        <begin position="436"/>
        <end position="526"/>
    </location>
</feature>
<dbReference type="PANTHER" id="PTHR11439">
    <property type="entry name" value="GAG-POL-RELATED RETROTRANSPOSON"/>
    <property type="match status" value="1"/>
</dbReference>
<dbReference type="CDD" id="cd09272">
    <property type="entry name" value="RNase_HI_RT_Ty1"/>
    <property type="match status" value="1"/>
</dbReference>
<dbReference type="InterPro" id="IPR043502">
    <property type="entry name" value="DNA/RNA_pol_sf"/>
</dbReference>
<evidence type="ECO:0000256" key="3">
    <source>
        <dbReference type="SAM" id="Coils"/>
    </source>
</evidence>
<dbReference type="InterPro" id="IPR036397">
    <property type="entry name" value="RNaseH_sf"/>
</dbReference>
<dbReference type="PANTHER" id="PTHR11439:SF495">
    <property type="entry name" value="REVERSE TRANSCRIPTASE, RNA-DEPENDENT DNA POLYMERASE-RELATED"/>
    <property type="match status" value="1"/>
</dbReference>
<dbReference type="InterPro" id="IPR001584">
    <property type="entry name" value="Integrase_cat-core"/>
</dbReference>
<dbReference type="InterPro" id="IPR001878">
    <property type="entry name" value="Znf_CCHC"/>
</dbReference>
<dbReference type="InterPro" id="IPR036875">
    <property type="entry name" value="Znf_CCHC_sf"/>
</dbReference>
<keyword evidence="2" id="KW-0863">Zinc-finger</keyword>
<dbReference type="InterPro" id="IPR012337">
    <property type="entry name" value="RNaseH-like_sf"/>
</dbReference>
<keyword evidence="2" id="KW-0479">Metal-binding</keyword>
<feature type="region of interest" description="Disordered" evidence="4">
    <location>
        <begin position="577"/>
        <end position="682"/>
    </location>
</feature>
<dbReference type="GO" id="GO:0008270">
    <property type="term" value="F:zinc ion binding"/>
    <property type="evidence" value="ECO:0007669"/>
    <property type="project" value="UniProtKB-KW"/>
</dbReference>
<feature type="compositionally biased region" description="Basic and acidic residues" evidence="4">
    <location>
        <begin position="638"/>
        <end position="656"/>
    </location>
</feature>
<feature type="region of interest" description="Disordered" evidence="4">
    <location>
        <begin position="50"/>
        <end position="70"/>
    </location>
</feature>
<feature type="region of interest" description="Disordered" evidence="4">
    <location>
        <begin position="823"/>
        <end position="843"/>
    </location>
</feature>
<protein>
    <submittedName>
        <fullName evidence="7">Uncharacterized protein</fullName>
    </submittedName>
</protein>
<feature type="compositionally biased region" description="Polar residues" evidence="4">
    <location>
        <begin position="355"/>
        <end position="367"/>
    </location>
</feature>
<dbReference type="Pfam" id="PF13976">
    <property type="entry name" value="gag_pre-integrs"/>
    <property type="match status" value="1"/>
</dbReference>
<gene>
    <name evidence="7" type="ORF">OSB04_013290</name>
</gene>
<dbReference type="Pfam" id="PF22936">
    <property type="entry name" value="Pol_BBD"/>
    <property type="match status" value="1"/>
</dbReference>
<dbReference type="Gene3D" id="3.30.420.10">
    <property type="entry name" value="Ribonuclease H-like superfamily/Ribonuclease H"/>
    <property type="match status" value="1"/>
</dbReference>
<evidence type="ECO:0000256" key="4">
    <source>
        <dbReference type="SAM" id="MobiDB-lite"/>
    </source>
</evidence>
<dbReference type="SMART" id="SM00343">
    <property type="entry name" value="ZnF_C2HC"/>
    <property type="match status" value="2"/>
</dbReference>
<dbReference type="SUPFAM" id="SSF57756">
    <property type="entry name" value="Retrovirus zinc finger-like domains"/>
    <property type="match status" value="1"/>
</dbReference>
<feature type="domain" description="Integrase catalytic" evidence="6">
    <location>
        <begin position="1092"/>
        <end position="1189"/>
    </location>
</feature>
<feature type="compositionally biased region" description="Basic and acidic residues" evidence="4">
    <location>
        <begin position="591"/>
        <end position="605"/>
    </location>
</feature>
<feature type="domain" description="CCHC-type" evidence="5">
    <location>
        <begin position="338"/>
        <end position="353"/>
    </location>
</feature>
<dbReference type="InterPro" id="IPR025724">
    <property type="entry name" value="GAG-pre-integrase_dom"/>
</dbReference>
<proteinExistence type="predicted"/>
<evidence type="ECO:0000256" key="2">
    <source>
        <dbReference type="PROSITE-ProRule" id="PRU00047"/>
    </source>
</evidence>
<dbReference type="Pfam" id="PF07727">
    <property type="entry name" value="RVT_2"/>
    <property type="match status" value="1"/>
</dbReference>
<dbReference type="PROSITE" id="PS50158">
    <property type="entry name" value="ZF_CCHC"/>
    <property type="match status" value="1"/>
</dbReference>
<keyword evidence="3" id="KW-0175">Coiled coil</keyword>
<feature type="compositionally biased region" description="Basic and acidic residues" evidence="4">
    <location>
        <begin position="620"/>
        <end position="631"/>
    </location>
</feature>
<keyword evidence="8" id="KW-1185">Reference proteome</keyword>
<feature type="region of interest" description="Disordered" evidence="4">
    <location>
        <begin position="355"/>
        <end position="391"/>
    </location>
</feature>
<dbReference type="GO" id="GO:0003676">
    <property type="term" value="F:nucleic acid binding"/>
    <property type="evidence" value="ECO:0007669"/>
    <property type="project" value="InterPro"/>
</dbReference>
<evidence type="ECO:0000256" key="1">
    <source>
        <dbReference type="ARBA" id="ARBA00022750"/>
    </source>
</evidence>
<dbReference type="Gene3D" id="4.10.60.10">
    <property type="entry name" value="Zinc finger, CCHC-type"/>
    <property type="match status" value="1"/>
</dbReference>
<dbReference type="Pfam" id="PF00098">
    <property type="entry name" value="zf-CCHC"/>
    <property type="match status" value="1"/>
</dbReference>
<dbReference type="Proteomes" id="UP001172457">
    <property type="component" value="Chromosome 3"/>
</dbReference>
<feature type="compositionally biased region" description="Basic residues" evidence="4">
    <location>
        <begin position="748"/>
        <end position="759"/>
    </location>
</feature>
<feature type="region of interest" description="Disordered" evidence="4">
    <location>
        <begin position="1491"/>
        <end position="1542"/>
    </location>
</feature>